<evidence type="ECO:0000256" key="3">
    <source>
        <dbReference type="ARBA" id="ARBA00012737"/>
    </source>
</evidence>
<dbReference type="InterPro" id="IPR001962">
    <property type="entry name" value="Asn_synthase"/>
</dbReference>
<evidence type="ECO:0000259" key="11">
    <source>
        <dbReference type="PROSITE" id="PS51278"/>
    </source>
</evidence>
<organism evidence="12 13">
    <name type="scientific">Rhizobium rhizogenes (strain K84 / ATCC BAA-868)</name>
    <name type="common">Agrobacterium radiobacter</name>
    <dbReference type="NCBI Taxonomy" id="311403"/>
    <lineage>
        <taxon>Bacteria</taxon>
        <taxon>Pseudomonadati</taxon>
        <taxon>Pseudomonadota</taxon>
        <taxon>Alphaproteobacteria</taxon>
        <taxon>Hyphomicrobiales</taxon>
        <taxon>Rhizobiaceae</taxon>
        <taxon>Rhizobium/Agrobacterium group</taxon>
        <taxon>Rhizobium</taxon>
    </lineage>
</organism>
<dbReference type="AlphaFoldDB" id="B9JPU2"/>
<dbReference type="EMBL" id="CP000631">
    <property type="protein sequence ID" value="ACM31161.1"/>
    <property type="molecule type" value="Genomic_DNA"/>
</dbReference>
<dbReference type="PANTHER" id="PTHR43284:SF1">
    <property type="entry name" value="ASPARAGINE SYNTHETASE"/>
    <property type="match status" value="1"/>
</dbReference>
<dbReference type="InterPro" id="IPR033738">
    <property type="entry name" value="AsnB_N"/>
</dbReference>
<comment type="pathway">
    <text evidence="1">Amino-acid biosynthesis; L-asparagine biosynthesis; L-asparagine from L-aspartate (L-Gln route): step 1/1.</text>
</comment>
<evidence type="ECO:0000256" key="9">
    <source>
        <dbReference type="PIRSR" id="PIRSR001589-2"/>
    </source>
</evidence>
<feature type="site" description="Important for beta-aspartyl-AMP intermediate formation" evidence="10">
    <location>
        <position position="367"/>
    </location>
</feature>
<geneLocation type="plasmid" evidence="12 13">
    <name>pAtK84c</name>
</geneLocation>
<keyword evidence="5 9" id="KW-0067">ATP-binding</keyword>
<evidence type="ECO:0000256" key="10">
    <source>
        <dbReference type="PIRSR" id="PIRSR001589-3"/>
    </source>
</evidence>
<evidence type="ECO:0000256" key="5">
    <source>
        <dbReference type="ARBA" id="ARBA00022840"/>
    </source>
</evidence>
<accession>B9JPU2</accession>
<evidence type="ECO:0000313" key="13">
    <source>
        <dbReference type="Proteomes" id="UP000001600"/>
    </source>
</evidence>
<dbReference type="InterPro" id="IPR014729">
    <property type="entry name" value="Rossmann-like_a/b/a_fold"/>
</dbReference>
<dbReference type="PANTHER" id="PTHR43284">
    <property type="entry name" value="ASPARAGINE SYNTHETASE (GLUTAMINE-HYDROLYZING)"/>
    <property type="match status" value="1"/>
</dbReference>
<evidence type="ECO:0000256" key="1">
    <source>
        <dbReference type="ARBA" id="ARBA00005187"/>
    </source>
</evidence>
<dbReference type="HOGENOM" id="CLU_014658_3_1_5"/>
<dbReference type="InterPro" id="IPR017932">
    <property type="entry name" value="GATase_2_dom"/>
</dbReference>
<keyword evidence="4 9" id="KW-0547">Nucleotide-binding</keyword>
<dbReference type="Gene3D" id="3.40.50.620">
    <property type="entry name" value="HUPs"/>
    <property type="match status" value="1"/>
</dbReference>
<dbReference type="GO" id="GO:0005524">
    <property type="term" value="F:ATP binding"/>
    <property type="evidence" value="ECO:0007669"/>
    <property type="project" value="UniProtKB-KW"/>
</dbReference>
<comment type="similarity">
    <text evidence="2">Belongs to the asparagine synthetase family.</text>
</comment>
<dbReference type="Pfam" id="PF00733">
    <property type="entry name" value="Asn_synthase"/>
    <property type="match status" value="1"/>
</dbReference>
<dbReference type="Gene3D" id="3.60.20.10">
    <property type="entry name" value="Glutamine Phosphoribosylpyrophosphate, subunit 1, domain 1"/>
    <property type="match status" value="1"/>
</dbReference>
<dbReference type="InterPro" id="IPR051786">
    <property type="entry name" value="ASN_synthetase/amidase"/>
</dbReference>
<sequence>MCGIAGVASRQAHTLLRPEVVRMALHRLGHRGPDGTETYHCAQGVFGAVRLAMNGLESAAVALKENGGKLSLFYNGEIYNQRELRAELAEHGVRFSTTNDGEIILHLYKLAGLAMLDRLDGMFSFALVDEDKGETIIARDRFGIKPLYYHYDDSHGQLFFGSELKVIRCLTERAPEIDRVSVASYLHLRFIPAPFSIYQNIRKLEPGCYLRLNREGLRREKYVLASRDRVDARRTQQSLSGELDDRLRDAVAEMLHCETEIGSFLSGGIDSTLVVQHATRLNAGHKAFSVGYKQATIADETEQAKKSALALGTDHRVTLMSSDDCLTQQLKQSSWYLDEPVLSTVSLPTFELSRFSRQFVKGVLAGDGSDEIFMGYNYLYDLRHELGEHQLLERYIAKIGWLRPAIGSQVAKEYFAFDPFDTVLLPSDDPWEAIRSFEVNYRLPDYHLHRVDRLSMAHSLEVRIPYLHKSIYDFAFSFSARDLIEKFPRKAILRGISAGGAIDHLLQKKKMPFTSPYADWLHGPLKEYAEYLFFQSTVGESLGIDLTQLGRVVNLSELSNHLNSTEIWGFFSLFNWAQVTDESTPSFGLRHG</sequence>
<dbReference type="PROSITE" id="PS51278">
    <property type="entry name" value="GATASE_TYPE_2"/>
    <property type="match status" value="1"/>
</dbReference>
<evidence type="ECO:0000256" key="2">
    <source>
        <dbReference type="ARBA" id="ARBA00005752"/>
    </source>
</evidence>
<dbReference type="PIRSF" id="PIRSF001589">
    <property type="entry name" value="Asn_synthetase_glu-h"/>
    <property type="match status" value="1"/>
</dbReference>
<feature type="domain" description="Glutamine amidotransferase type-2" evidence="11">
    <location>
        <begin position="2"/>
        <end position="215"/>
    </location>
</feature>
<dbReference type="SUPFAM" id="SSF52402">
    <property type="entry name" value="Adenine nucleotide alpha hydrolases-like"/>
    <property type="match status" value="1"/>
</dbReference>
<dbReference type="KEGG" id="ara:Arad_12096"/>
<feature type="binding site" evidence="9">
    <location>
        <position position="290"/>
    </location>
    <ligand>
        <name>ATP</name>
        <dbReference type="ChEBI" id="CHEBI:30616"/>
    </ligand>
</feature>
<keyword evidence="12" id="KW-0614">Plasmid</keyword>
<dbReference type="Proteomes" id="UP000001600">
    <property type="component" value="Plasmid pAtK84c"/>
</dbReference>
<name>B9JPU2_RHIR8</name>
<dbReference type="EC" id="6.3.5.4" evidence="3"/>
<feature type="binding site" evidence="9">
    <location>
        <position position="100"/>
    </location>
    <ligand>
        <name>L-glutamine</name>
        <dbReference type="ChEBI" id="CHEBI:58359"/>
    </ligand>
</feature>
<dbReference type="SUPFAM" id="SSF56235">
    <property type="entry name" value="N-terminal nucleophile aminohydrolases (Ntn hydrolases)"/>
    <property type="match status" value="1"/>
</dbReference>
<feature type="active site" description="For GATase activity" evidence="8">
    <location>
        <position position="2"/>
    </location>
</feature>
<dbReference type="GO" id="GO:0005829">
    <property type="term" value="C:cytosol"/>
    <property type="evidence" value="ECO:0007669"/>
    <property type="project" value="TreeGrafter"/>
</dbReference>
<evidence type="ECO:0000256" key="4">
    <source>
        <dbReference type="ARBA" id="ARBA00022741"/>
    </source>
</evidence>
<evidence type="ECO:0000256" key="7">
    <source>
        <dbReference type="ARBA" id="ARBA00048741"/>
    </source>
</evidence>
<dbReference type="CDD" id="cd01991">
    <property type="entry name" value="Asn_synthase_B_C"/>
    <property type="match status" value="1"/>
</dbReference>
<protein>
    <recommendedName>
        <fullName evidence="3">asparagine synthase (glutamine-hydrolyzing)</fullName>
        <ecNumber evidence="3">6.3.5.4</ecNumber>
    </recommendedName>
</protein>
<dbReference type="RefSeq" id="WP_012653157.1">
    <property type="nucleotide sequence ID" value="NC_011987.1"/>
</dbReference>
<dbReference type="InterPro" id="IPR006426">
    <property type="entry name" value="Asn_synth_AEB"/>
</dbReference>
<comment type="catalytic activity">
    <reaction evidence="7">
        <text>L-aspartate + L-glutamine + ATP + H2O = L-asparagine + L-glutamate + AMP + diphosphate + H(+)</text>
        <dbReference type="Rhea" id="RHEA:12228"/>
        <dbReference type="ChEBI" id="CHEBI:15377"/>
        <dbReference type="ChEBI" id="CHEBI:15378"/>
        <dbReference type="ChEBI" id="CHEBI:29985"/>
        <dbReference type="ChEBI" id="CHEBI:29991"/>
        <dbReference type="ChEBI" id="CHEBI:30616"/>
        <dbReference type="ChEBI" id="CHEBI:33019"/>
        <dbReference type="ChEBI" id="CHEBI:58048"/>
        <dbReference type="ChEBI" id="CHEBI:58359"/>
        <dbReference type="ChEBI" id="CHEBI:456215"/>
        <dbReference type="EC" id="6.3.5.4"/>
    </reaction>
</comment>
<evidence type="ECO:0000256" key="8">
    <source>
        <dbReference type="PIRSR" id="PIRSR001589-1"/>
    </source>
</evidence>
<dbReference type="GO" id="GO:0004066">
    <property type="term" value="F:asparagine synthase (glutamine-hydrolyzing) activity"/>
    <property type="evidence" value="ECO:0007669"/>
    <property type="project" value="UniProtKB-EC"/>
</dbReference>
<proteinExistence type="inferred from homology"/>
<evidence type="ECO:0000313" key="12">
    <source>
        <dbReference type="EMBL" id="ACM31161.1"/>
    </source>
</evidence>
<keyword evidence="8" id="KW-0061">Asparagine biosynthesis</keyword>
<evidence type="ECO:0000256" key="6">
    <source>
        <dbReference type="ARBA" id="ARBA00022962"/>
    </source>
</evidence>
<dbReference type="CDD" id="cd00712">
    <property type="entry name" value="AsnB"/>
    <property type="match status" value="1"/>
</dbReference>
<dbReference type="InterPro" id="IPR029055">
    <property type="entry name" value="Ntn_hydrolases_N"/>
</dbReference>
<dbReference type="Pfam" id="PF13537">
    <property type="entry name" value="GATase_7"/>
    <property type="match status" value="1"/>
</dbReference>
<keyword evidence="6 8" id="KW-0315">Glutamine amidotransferase</keyword>
<dbReference type="NCBIfam" id="TIGR01536">
    <property type="entry name" value="asn_synth_AEB"/>
    <property type="match status" value="1"/>
</dbReference>
<gene>
    <name evidence="12" type="primary">asnB</name>
    <name evidence="12" type="ordered locus">Arad_12096</name>
</gene>
<dbReference type="GO" id="GO:0006529">
    <property type="term" value="P:asparagine biosynthetic process"/>
    <property type="evidence" value="ECO:0007669"/>
    <property type="project" value="UniProtKB-KW"/>
</dbReference>
<reference evidence="12 13" key="1">
    <citation type="journal article" date="2009" name="J. Bacteriol.">
        <title>Genome sequences of three Agrobacterium biovars help elucidate the evolution of multichromosome genomes in bacteria.</title>
        <authorList>
            <person name="Slater S.C."/>
            <person name="Goldman B.S."/>
            <person name="Goodner B."/>
            <person name="Setubal J.C."/>
            <person name="Farrand S.K."/>
            <person name="Nester E.W."/>
            <person name="Burr T.J."/>
            <person name="Banta L."/>
            <person name="Dickerman A.W."/>
            <person name="Paulsen I."/>
            <person name="Otten L."/>
            <person name="Suen G."/>
            <person name="Welch R."/>
            <person name="Almeida N.F."/>
            <person name="Arnold F."/>
            <person name="Burton O.T."/>
            <person name="Du Z."/>
            <person name="Ewing A."/>
            <person name="Godsy E."/>
            <person name="Heisel S."/>
            <person name="Houmiel K.L."/>
            <person name="Jhaveri J."/>
            <person name="Lu J."/>
            <person name="Miller N.M."/>
            <person name="Norton S."/>
            <person name="Chen Q."/>
            <person name="Phoolcharoen W."/>
            <person name="Ohlin V."/>
            <person name="Ondrusek D."/>
            <person name="Pride N."/>
            <person name="Stricklin S.L."/>
            <person name="Sun J."/>
            <person name="Wheeler C."/>
            <person name="Wilson L."/>
            <person name="Zhu H."/>
            <person name="Wood D.W."/>
        </authorList>
    </citation>
    <scope>NUCLEOTIDE SEQUENCE [LARGE SCALE GENOMIC DNA]</scope>
    <source>
        <strain evidence="13">K84 / ATCC BAA-868</strain>
        <plasmid evidence="12 13">pAtK84c</plasmid>
    </source>
</reference>
<keyword evidence="8" id="KW-0028">Amino-acid biosynthesis</keyword>